<reference evidence="1 2" key="1">
    <citation type="journal article" date="2024" name="BMC Biol.">
        <title>Comparative genomics of Ascetosporea gives new insight into the evolutionary basis for animal parasitism in Rhizaria.</title>
        <authorList>
            <person name="Hiltunen Thoren M."/>
            <person name="Onut-Brannstrom I."/>
            <person name="Alfjorden A."/>
            <person name="Peckova H."/>
            <person name="Swords F."/>
            <person name="Hooper C."/>
            <person name="Holzer A.S."/>
            <person name="Bass D."/>
            <person name="Burki F."/>
        </authorList>
    </citation>
    <scope>NUCLEOTIDE SEQUENCE [LARGE SCALE GENOMIC DNA]</scope>
    <source>
        <strain evidence="1">20-A016</strain>
    </source>
</reference>
<dbReference type="EMBL" id="JBDODL010001625">
    <property type="protein sequence ID" value="MES1921681.1"/>
    <property type="molecule type" value="Genomic_DNA"/>
</dbReference>
<proteinExistence type="predicted"/>
<name>A0ABV2APS7_9EUKA</name>
<sequence>MDRAVLISFGYSEKLVHIIFEVYSGGNIILLNSDLKIMALLRPYETSSFKVDVGETYVIERRETAPLTKINKFKNPI</sequence>
<dbReference type="PANTHER" id="PTHR15239:SF6">
    <property type="entry name" value="RIBOSOME QUALITY CONTROL COMPLEX SUBUNIT NEMF"/>
    <property type="match status" value="1"/>
</dbReference>
<dbReference type="Proteomes" id="UP001439008">
    <property type="component" value="Unassembled WGS sequence"/>
</dbReference>
<gene>
    <name evidence="1" type="ORF">MHBO_003212</name>
</gene>
<evidence type="ECO:0000313" key="1">
    <source>
        <dbReference type="EMBL" id="MES1921681.1"/>
    </source>
</evidence>
<comment type="caution">
    <text evidence="1">The sequence shown here is derived from an EMBL/GenBank/DDBJ whole genome shotgun (WGS) entry which is preliminary data.</text>
</comment>
<evidence type="ECO:0000313" key="2">
    <source>
        <dbReference type="Proteomes" id="UP001439008"/>
    </source>
</evidence>
<protein>
    <submittedName>
        <fullName evidence="1">Uncharacterized protein</fullName>
    </submittedName>
</protein>
<dbReference type="InterPro" id="IPR051608">
    <property type="entry name" value="RQC_Subunit_NEMF"/>
</dbReference>
<organism evidence="1 2">
    <name type="scientific">Bonamia ostreae</name>
    <dbReference type="NCBI Taxonomy" id="126728"/>
    <lineage>
        <taxon>Eukaryota</taxon>
        <taxon>Sar</taxon>
        <taxon>Rhizaria</taxon>
        <taxon>Endomyxa</taxon>
        <taxon>Ascetosporea</taxon>
        <taxon>Haplosporida</taxon>
        <taxon>Bonamia</taxon>
    </lineage>
</organism>
<dbReference type="Gene3D" id="2.30.310.10">
    <property type="entry name" value="ibrinogen binding protein from staphylococcus aureus domain"/>
    <property type="match status" value="1"/>
</dbReference>
<accession>A0ABV2APS7</accession>
<dbReference type="PANTHER" id="PTHR15239">
    <property type="entry name" value="NUCLEAR EXPORT MEDIATOR FACTOR NEMF"/>
    <property type="match status" value="1"/>
</dbReference>
<keyword evidence="2" id="KW-1185">Reference proteome</keyword>